<feature type="transmembrane region" description="Helical" evidence="5">
    <location>
        <begin position="224"/>
        <end position="242"/>
    </location>
</feature>
<accession>A0A5C6XRY5</accession>
<evidence type="ECO:0000313" key="7">
    <source>
        <dbReference type="Proteomes" id="UP000321046"/>
    </source>
</evidence>
<dbReference type="PANTHER" id="PTHR11040">
    <property type="entry name" value="ZINC/IRON TRANSPORTER"/>
    <property type="match status" value="1"/>
</dbReference>
<gene>
    <name evidence="6" type="ORF">FRC96_03650</name>
</gene>
<evidence type="ECO:0000256" key="2">
    <source>
        <dbReference type="ARBA" id="ARBA00022692"/>
    </source>
</evidence>
<dbReference type="Proteomes" id="UP000321046">
    <property type="component" value="Unassembled WGS sequence"/>
</dbReference>
<feature type="transmembrane region" description="Helical" evidence="5">
    <location>
        <begin position="6"/>
        <end position="28"/>
    </location>
</feature>
<keyword evidence="4 5" id="KW-0472">Membrane</keyword>
<keyword evidence="3 5" id="KW-1133">Transmembrane helix</keyword>
<evidence type="ECO:0000256" key="1">
    <source>
        <dbReference type="ARBA" id="ARBA00004141"/>
    </source>
</evidence>
<organism evidence="6 7">
    <name type="scientific">Lujinxingia vulgaris</name>
    <dbReference type="NCBI Taxonomy" id="2600176"/>
    <lineage>
        <taxon>Bacteria</taxon>
        <taxon>Deltaproteobacteria</taxon>
        <taxon>Bradymonadales</taxon>
        <taxon>Lujinxingiaceae</taxon>
        <taxon>Lujinxingia</taxon>
    </lineage>
</organism>
<evidence type="ECO:0000256" key="5">
    <source>
        <dbReference type="SAM" id="Phobius"/>
    </source>
</evidence>
<feature type="transmembrane region" description="Helical" evidence="5">
    <location>
        <begin position="35"/>
        <end position="56"/>
    </location>
</feature>
<reference evidence="6 7" key="1">
    <citation type="submission" date="2019-08" db="EMBL/GenBank/DDBJ databases">
        <title>Bradymonadales sp. TMQ2.</title>
        <authorList>
            <person name="Liang Q."/>
        </authorList>
    </citation>
    <scope>NUCLEOTIDE SEQUENCE [LARGE SCALE GENOMIC DNA]</scope>
    <source>
        <strain evidence="6 7">TMQ2</strain>
    </source>
</reference>
<feature type="transmembrane region" description="Helical" evidence="5">
    <location>
        <begin position="163"/>
        <end position="185"/>
    </location>
</feature>
<feature type="transmembrane region" description="Helical" evidence="5">
    <location>
        <begin position="191"/>
        <end position="212"/>
    </location>
</feature>
<comment type="subcellular location">
    <subcellularLocation>
        <location evidence="1">Membrane</location>
        <topology evidence="1">Multi-pass membrane protein</topology>
    </subcellularLocation>
</comment>
<dbReference type="PANTHER" id="PTHR11040:SF70">
    <property type="entry name" value="OS05G0316100 PROTEIN"/>
    <property type="match status" value="1"/>
</dbReference>
<dbReference type="GO" id="GO:0016020">
    <property type="term" value="C:membrane"/>
    <property type="evidence" value="ECO:0007669"/>
    <property type="project" value="UniProtKB-SubCell"/>
</dbReference>
<proteinExistence type="predicted"/>
<dbReference type="EMBL" id="VOSL01000015">
    <property type="protein sequence ID" value="TXD41799.1"/>
    <property type="molecule type" value="Genomic_DNA"/>
</dbReference>
<feature type="transmembrane region" description="Helical" evidence="5">
    <location>
        <begin position="62"/>
        <end position="81"/>
    </location>
</feature>
<dbReference type="RefSeq" id="WP_146972796.1">
    <property type="nucleotide sequence ID" value="NZ_VOSL01000015.1"/>
</dbReference>
<keyword evidence="2 5" id="KW-0812">Transmembrane</keyword>
<protein>
    <submittedName>
        <fullName evidence="6">ZIP family metal transporter</fullName>
    </submittedName>
</protein>
<evidence type="ECO:0000256" key="3">
    <source>
        <dbReference type="ARBA" id="ARBA00022989"/>
    </source>
</evidence>
<dbReference type="InterPro" id="IPR003689">
    <property type="entry name" value="ZIP"/>
</dbReference>
<name>A0A5C6XRY5_9DELT</name>
<evidence type="ECO:0000256" key="4">
    <source>
        <dbReference type="ARBA" id="ARBA00023136"/>
    </source>
</evidence>
<dbReference type="Pfam" id="PF02535">
    <property type="entry name" value="Zip"/>
    <property type="match status" value="1"/>
</dbReference>
<comment type="caution">
    <text evidence="6">The sequence shown here is derived from an EMBL/GenBank/DDBJ whole genome shotgun (WGS) entry which is preliminary data.</text>
</comment>
<dbReference type="OrthoDB" id="9787346at2"/>
<sequence>MPEWLLVLALATLTALATGLGPLPLIWVKKDNKTLLAHGTAIAAGLMLSASFNLLTEGASTGLWRTVGGLLLGLAFIYLSDRWLEGRDIEFADLKGAGATQALVFLGVMTLHSFAEGISVGVAFGGGQAFGLFIALAIAVHNIPEGLAIGVGMVPRGMPWWKASLWSIFSSLPQPLLAVPAFLFVETFQPALPVGLGVAAGAMIWMVTAELIPNALKDGERMSIAATLTVSVAAMTAFQGILGGV</sequence>
<evidence type="ECO:0000313" key="6">
    <source>
        <dbReference type="EMBL" id="TXD41799.1"/>
    </source>
</evidence>
<dbReference type="AlphaFoldDB" id="A0A5C6XRY5"/>
<dbReference type="GO" id="GO:0005385">
    <property type="term" value="F:zinc ion transmembrane transporter activity"/>
    <property type="evidence" value="ECO:0007669"/>
    <property type="project" value="TreeGrafter"/>
</dbReference>